<keyword evidence="3" id="KW-1185">Reference proteome</keyword>
<evidence type="ECO:0000256" key="1">
    <source>
        <dbReference type="SAM" id="MobiDB-lite"/>
    </source>
</evidence>
<reference evidence="2 3" key="1">
    <citation type="journal article" date="2024" name="G3 (Bethesda)">
        <title>Genome assembly of Hibiscus sabdariffa L. provides insights into metabolisms of medicinal natural products.</title>
        <authorList>
            <person name="Kim T."/>
        </authorList>
    </citation>
    <scope>NUCLEOTIDE SEQUENCE [LARGE SCALE GENOMIC DNA]</scope>
    <source>
        <strain evidence="2">TK-2024</strain>
        <tissue evidence="2">Old leaves</tissue>
    </source>
</reference>
<comment type="caution">
    <text evidence="2">The sequence shown here is derived from an EMBL/GenBank/DDBJ whole genome shotgun (WGS) entry which is preliminary data.</text>
</comment>
<accession>A0ABR2G8M6</accession>
<protein>
    <submittedName>
        <fullName evidence="2">Uncharacterized protein</fullName>
    </submittedName>
</protein>
<name>A0ABR2G8M6_9ROSI</name>
<proteinExistence type="predicted"/>
<evidence type="ECO:0000313" key="3">
    <source>
        <dbReference type="Proteomes" id="UP001472677"/>
    </source>
</evidence>
<organism evidence="2 3">
    <name type="scientific">Hibiscus sabdariffa</name>
    <name type="common">roselle</name>
    <dbReference type="NCBI Taxonomy" id="183260"/>
    <lineage>
        <taxon>Eukaryota</taxon>
        <taxon>Viridiplantae</taxon>
        <taxon>Streptophyta</taxon>
        <taxon>Embryophyta</taxon>
        <taxon>Tracheophyta</taxon>
        <taxon>Spermatophyta</taxon>
        <taxon>Magnoliopsida</taxon>
        <taxon>eudicotyledons</taxon>
        <taxon>Gunneridae</taxon>
        <taxon>Pentapetalae</taxon>
        <taxon>rosids</taxon>
        <taxon>malvids</taxon>
        <taxon>Malvales</taxon>
        <taxon>Malvaceae</taxon>
        <taxon>Malvoideae</taxon>
        <taxon>Hibiscus</taxon>
    </lineage>
</organism>
<sequence>MVQIKEPAPIILCKEVTTKAKESESQGWGNSTKMTVPTKQATRDKVQTISNPINVLMQGSDNILGSSIKARFQGIVSDFVNSQQDASLNKTSALYLAGGVFPWN</sequence>
<dbReference type="EMBL" id="JBBPBM010000002">
    <property type="protein sequence ID" value="KAK8596863.1"/>
    <property type="molecule type" value="Genomic_DNA"/>
</dbReference>
<gene>
    <name evidence="2" type="ORF">V6N12_065342</name>
</gene>
<evidence type="ECO:0000313" key="2">
    <source>
        <dbReference type="EMBL" id="KAK8596863.1"/>
    </source>
</evidence>
<dbReference type="Proteomes" id="UP001472677">
    <property type="component" value="Unassembled WGS sequence"/>
</dbReference>
<feature type="region of interest" description="Disordered" evidence="1">
    <location>
        <begin position="22"/>
        <end position="42"/>
    </location>
</feature>
<feature type="compositionally biased region" description="Polar residues" evidence="1">
    <location>
        <begin position="25"/>
        <end position="40"/>
    </location>
</feature>